<dbReference type="Proteomes" id="UP000217736">
    <property type="component" value="Chromosome"/>
</dbReference>
<sequence length="84" mass="9244">MADLTAGVGVPSIPEWAIPGRIPAIPSAPPTGGRRIARVIANTVVTVWAAVATSRPRRTPTRPHYHRREEFVEDAAMSREMFRL</sequence>
<keyword evidence="2" id="KW-1185">Reference proteome</keyword>
<dbReference type="KEGG" id="mshg:MSG_04382"/>
<dbReference type="EMBL" id="AP018164">
    <property type="protein sequence ID" value="BAX94498.1"/>
    <property type="molecule type" value="Genomic_DNA"/>
</dbReference>
<evidence type="ECO:0000313" key="2">
    <source>
        <dbReference type="Proteomes" id="UP000217736"/>
    </source>
</evidence>
<protein>
    <submittedName>
        <fullName evidence="1">Uncharacterized protein</fullName>
    </submittedName>
</protein>
<dbReference type="RefSeq" id="WP_096442927.1">
    <property type="nucleotide sequence ID" value="NZ_AP018164.1"/>
</dbReference>
<name>A0A1Z4ENH5_9MYCO</name>
<accession>A0A1Z4ENH5</accession>
<gene>
    <name evidence="1" type="ORF">MSG_04382</name>
</gene>
<evidence type="ECO:0000313" key="1">
    <source>
        <dbReference type="EMBL" id="BAX94498.1"/>
    </source>
</evidence>
<proteinExistence type="predicted"/>
<reference evidence="2" key="1">
    <citation type="submission" date="2017-06" db="EMBL/GenBank/DDBJ databases">
        <title>Complete Genome Sequence of Mycobacterium shigaense.</title>
        <authorList>
            <person name="Fukano H."/>
            <person name="Yoshida M."/>
            <person name="Kazumi Y."/>
            <person name="Ogura Y."/>
            <person name="Mitarai S."/>
            <person name="Hayashi T."/>
            <person name="Hoshino Y."/>
        </authorList>
    </citation>
    <scope>NUCLEOTIDE SEQUENCE [LARGE SCALE GENOMIC DNA]</scope>
    <source>
        <strain evidence="2">UN-152</strain>
    </source>
</reference>
<dbReference type="AlphaFoldDB" id="A0A1Z4ENH5"/>
<organism evidence="1 2">
    <name type="scientific">Mycobacterium shigaense</name>
    <dbReference type="NCBI Taxonomy" id="722731"/>
    <lineage>
        <taxon>Bacteria</taxon>
        <taxon>Bacillati</taxon>
        <taxon>Actinomycetota</taxon>
        <taxon>Actinomycetes</taxon>
        <taxon>Mycobacteriales</taxon>
        <taxon>Mycobacteriaceae</taxon>
        <taxon>Mycobacterium</taxon>
        <taxon>Mycobacterium simiae complex</taxon>
    </lineage>
</organism>